<dbReference type="Proteomes" id="UP000319342">
    <property type="component" value="Chromosome"/>
</dbReference>
<dbReference type="EMBL" id="CP036290">
    <property type="protein sequence ID" value="QDU84293.1"/>
    <property type="molecule type" value="Genomic_DNA"/>
</dbReference>
<feature type="transmembrane region" description="Helical" evidence="1">
    <location>
        <begin position="6"/>
        <end position="29"/>
    </location>
</feature>
<dbReference type="AlphaFoldDB" id="A0A518CYI6"/>
<dbReference type="RefSeq" id="WP_145185571.1">
    <property type="nucleotide sequence ID" value="NZ_CP036290.1"/>
</dbReference>
<sequence length="186" mass="19973">MVELSALWLPILAAAAAVFVLSSVVWMVLPWHKNDYRKLPNEEAVRAAMGGAVPPGQYCLPHASGPEQWKDPEYLRKVQEGPVAMLSVMPNATPNMGANLGAWFLYSLVVGTLTAYVAGHSLDPRASFGSVLRLAGTVAVMGYALAILPGAIWHGRRWTPVLKEAFDGCLYGAATGLVFAALWPEV</sequence>
<keyword evidence="1" id="KW-0472">Membrane</keyword>
<accession>A0A518CYI6</accession>
<gene>
    <name evidence="2" type="ORF">Pla163_14000</name>
</gene>
<evidence type="ECO:0000313" key="3">
    <source>
        <dbReference type="Proteomes" id="UP000319342"/>
    </source>
</evidence>
<proteinExistence type="predicted"/>
<keyword evidence="3" id="KW-1185">Reference proteome</keyword>
<protein>
    <submittedName>
        <fullName evidence="2">Uncharacterized protein</fullName>
    </submittedName>
</protein>
<feature type="transmembrane region" description="Helical" evidence="1">
    <location>
        <begin position="100"/>
        <end position="119"/>
    </location>
</feature>
<name>A0A518CYI6_9BACT</name>
<dbReference type="OrthoDB" id="282550at2"/>
<keyword evidence="1" id="KW-1133">Transmembrane helix</keyword>
<organism evidence="2 3">
    <name type="scientific">Rohdeia mirabilis</name>
    <dbReference type="NCBI Taxonomy" id="2528008"/>
    <lineage>
        <taxon>Bacteria</taxon>
        <taxon>Pseudomonadati</taxon>
        <taxon>Planctomycetota</taxon>
        <taxon>Planctomycetia</taxon>
        <taxon>Planctomycetia incertae sedis</taxon>
        <taxon>Rohdeia</taxon>
    </lineage>
</organism>
<keyword evidence="1" id="KW-0812">Transmembrane</keyword>
<reference evidence="2 3" key="1">
    <citation type="submission" date="2019-02" db="EMBL/GenBank/DDBJ databases">
        <title>Deep-cultivation of Planctomycetes and their phenomic and genomic characterization uncovers novel biology.</title>
        <authorList>
            <person name="Wiegand S."/>
            <person name="Jogler M."/>
            <person name="Boedeker C."/>
            <person name="Pinto D."/>
            <person name="Vollmers J."/>
            <person name="Rivas-Marin E."/>
            <person name="Kohn T."/>
            <person name="Peeters S.H."/>
            <person name="Heuer A."/>
            <person name="Rast P."/>
            <person name="Oberbeckmann S."/>
            <person name="Bunk B."/>
            <person name="Jeske O."/>
            <person name="Meyerdierks A."/>
            <person name="Storesund J.E."/>
            <person name="Kallscheuer N."/>
            <person name="Luecker S."/>
            <person name="Lage O.M."/>
            <person name="Pohl T."/>
            <person name="Merkel B.J."/>
            <person name="Hornburger P."/>
            <person name="Mueller R.-W."/>
            <person name="Bruemmer F."/>
            <person name="Labrenz M."/>
            <person name="Spormann A.M."/>
            <person name="Op den Camp H."/>
            <person name="Overmann J."/>
            <person name="Amann R."/>
            <person name="Jetten M.S.M."/>
            <person name="Mascher T."/>
            <person name="Medema M.H."/>
            <person name="Devos D.P."/>
            <person name="Kaster A.-K."/>
            <person name="Ovreas L."/>
            <person name="Rohde M."/>
            <person name="Galperin M.Y."/>
            <person name="Jogler C."/>
        </authorList>
    </citation>
    <scope>NUCLEOTIDE SEQUENCE [LARGE SCALE GENOMIC DNA]</scope>
    <source>
        <strain evidence="2 3">Pla163</strain>
    </source>
</reference>
<evidence type="ECO:0000313" key="2">
    <source>
        <dbReference type="EMBL" id="QDU84293.1"/>
    </source>
</evidence>
<evidence type="ECO:0000256" key="1">
    <source>
        <dbReference type="SAM" id="Phobius"/>
    </source>
</evidence>
<feature type="transmembrane region" description="Helical" evidence="1">
    <location>
        <begin position="131"/>
        <end position="153"/>
    </location>
</feature>